<accession>A0A0E0F2V8</accession>
<keyword evidence="1" id="KW-0472">Membrane</keyword>
<evidence type="ECO:0000313" key="2">
    <source>
        <dbReference type="EnsemblPlants" id="OMERI11G03690.1"/>
    </source>
</evidence>
<dbReference type="EnsemblPlants" id="OMERI11G03690.1">
    <property type="protein sequence ID" value="OMERI11G03690.1"/>
    <property type="gene ID" value="OMERI11G03690"/>
</dbReference>
<evidence type="ECO:0000313" key="3">
    <source>
        <dbReference type="Proteomes" id="UP000008021"/>
    </source>
</evidence>
<feature type="transmembrane region" description="Helical" evidence="1">
    <location>
        <begin position="208"/>
        <end position="231"/>
    </location>
</feature>
<feature type="transmembrane region" description="Helical" evidence="1">
    <location>
        <begin position="281"/>
        <end position="300"/>
    </location>
</feature>
<dbReference type="Gramene" id="OMERI11G03690.1">
    <property type="protein sequence ID" value="OMERI11G03690.1"/>
    <property type="gene ID" value="OMERI11G03690"/>
</dbReference>
<organism evidence="2">
    <name type="scientific">Oryza meridionalis</name>
    <dbReference type="NCBI Taxonomy" id="40149"/>
    <lineage>
        <taxon>Eukaryota</taxon>
        <taxon>Viridiplantae</taxon>
        <taxon>Streptophyta</taxon>
        <taxon>Embryophyta</taxon>
        <taxon>Tracheophyta</taxon>
        <taxon>Spermatophyta</taxon>
        <taxon>Magnoliopsida</taxon>
        <taxon>Liliopsida</taxon>
        <taxon>Poales</taxon>
        <taxon>Poaceae</taxon>
        <taxon>BOP clade</taxon>
        <taxon>Oryzoideae</taxon>
        <taxon>Oryzeae</taxon>
        <taxon>Oryzinae</taxon>
        <taxon>Oryza</taxon>
    </lineage>
</organism>
<feature type="transmembrane region" description="Helical" evidence="1">
    <location>
        <begin position="71"/>
        <end position="91"/>
    </location>
</feature>
<proteinExistence type="predicted"/>
<feature type="transmembrane region" description="Helical" evidence="1">
    <location>
        <begin position="251"/>
        <end position="274"/>
    </location>
</feature>
<evidence type="ECO:0000256" key="1">
    <source>
        <dbReference type="SAM" id="Phobius"/>
    </source>
</evidence>
<keyword evidence="3" id="KW-1185">Reference proteome</keyword>
<feature type="transmembrane region" description="Helical" evidence="1">
    <location>
        <begin position="306"/>
        <end position="329"/>
    </location>
</feature>
<keyword evidence="1" id="KW-0812">Transmembrane</keyword>
<feature type="transmembrane region" description="Helical" evidence="1">
    <location>
        <begin position="97"/>
        <end position="119"/>
    </location>
</feature>
<dbReference type="Proteomes" id="UP000008021">
    <property type="component" value="Chromosome 11"/>
</dbReference>
<keyword evidence="1" id="KW-1133">Transmembrane helix</keyword>
<protein>
    <submittedName>
        <fullName evidence="2">Uncharacterized protein</fullName>
    </submittedName>
</protein>
<reference evidence="2" key="2">
    <citation type="submission" date="2018-05" db="EMBL/GenBank/DDBJ databases">
        <title>OmerRS3 (Oryza meridionalis Reference Sequence Version 3).</title>
        <authorList>
            <person name="Zhang J."/>
            <person name="Kudrna D."/>
            <person name="Lee S."/>
            <person name="Talag J."/>
            <person name="Welchert J."/>
            <person name="Wing R.A."/>
        </authorList>
    </citation>
    <scope>NUCLEOTIDE SEQUENCE [LARGE SCALE GENOMIC DNA]</scope>
    <source>
        <strain evidence="2">cv. OR44</strain>
    </source>
</reference>
<sequence>MEIPNQISGGGGGGSVVIEIPAATEIAGVDTAPAKVCDDDPRAQPLHDREWVSQLPPDHPLRYTCGLPNGVFLSMSFVTIIYAVIAPWMLWRVATDHVSLMWTSSILACSYGALWTIALSERLAGAFLAIIFRVSYVALVAFASTHLIGTANGISIVYLDTFYVAGMLGYAVAEYRLRRGTEQCPSAILAAKPPPLEDQERGDEEAGLYYMGFLFGSVSLCLVGRMAWLLLYPCGGKCLISYVIEELSFEASMLIYIWVIFVSLTQLEGALVCYNTLFCKMPICFGAWFVLGVLLGVPVSGAIEMLIFWIGTMALAGFFGYCLAVHAYCKRYHLCSWQDYFTFTFN</sequence>
<dbReference type="HOGENOM" id="CLU_069246_0_0_1"/>
<reference evidence="2" key="1">
    <citation type="submission" date="2015-04" db="UniProtKB">
        <authorList>
            <consortium name="EnsemblPlants"/>
        </authorList>
    </citation>
    <scope>IDENTIFICATION</scope>
</reference>
<name>A0A0E0F2V8_9ORYZ</name>
<dbReference type="AlphaFoldDB" id="A0A0E0F2V8"/>
<feature type="transmembrane region" description="Helical" evidence="1">
    <location>
        <begin position="126"/>
        <end position="148"/>
    </location>
</feature>
<feature type="transmembrane region" description="Helical" evidence="1">
    <location>
        <begin position="154"/>
        <end position="173"/>
    </location>
</feature>